<dbReference type="EMBL" id="CAJVPM010005124">
    <property type="protein sequence ID" value="CAG8520824.1"/>
    <property type="molecule type" value="Genomic_DNA"/>
</dbReference>
<evidence type="ECO:0000313" key="2">
    <source>
        <dbReference type="Proteomes" id="UP000789860"/>
    </source>
</evidence>
<protein>
    <submittedName>
        <fullName evidence="1">4718_t:CDS:1</fullName>
    </submittedName>
</protein>
<dbReference type="Proteomes" id="UP000789860">
    <property type="component" value="Unassembled WGS sequence"/>
</dbReference>
<organism evidence="1 2">
    <name type="scientific">Scutellospora calospora</name>
    <dbReference type="NCBI Taxonomy" id="85575"/>
    <lineage>
        <taxon>Eukaryota</taxon>
        <taxon>Fungi</taxon>
        <taxon>Fungi incertae sedis</taxon>
        <taxon>Mucoromycota</taxon>
        <taxon>Glomeromycotina</taxon>
        <taxon>Glomeromycetes</taxon>
        <taxon>Diversisporales</taxon>
        <taxon>Gigasporaceae</taxon>
        <taxon>Scutellospora</taxon>
    </lineage>
</organism>
<accession>A0ACA9LB55</accession>
<reference evidence="1" key="1">
    <citation type="submission" date="2021-06" db="EMBL/GenBank/DDBJ databases">
        <authorList>
            <person name="Kallberg Y."/>
            <person name="Tangrot J."/>
            <person name="Rosling A."/>
        </authorList>
    </citation>
    <scope>NUCLEOTIDE SEQUENCE</scope>
    <source>
        <strain evidence="1">AU212A</strain>
    </source>
</reference>
<name>A0ACA9LB55_9GLOM</name>
<comment type="caution">
    <text evidence="1">The sequence shown here is derived from an EMBL/GenBank/DDBJ whole genome shotgun (WGS) entry which is preliminary data.</text>
</comment>
<keyword evidence="2" id="KW-1185">Reference proteome</keyword>
<gene>
    <name evidence="1" type="ORF">SCALOS_LOCUS4062</name>
</gene>
<sequence length="124" mass="14262">MRRTAFMTRLEGKRFLFHDDLGRLCASCNYCGYEVISNINILISTHIDNDILKALKENQKLTQHELTKKITEQIKSLLEIMFYTSTANSQQKISAQQIHEDLILCVAYSKIKADNIPKITTIVN</sequence>
<evidence type="ECO:0000313" key="1">
    <source>
        <dbReference type="EMBL" id="CAG8520824.1"/>
    </source>
</evidence>
<proteinExistence type="predicted"/>